<evidence type="ECO:0000313" key="3">
    <source>
        <dbReference type="Proteomes" id="UP001341840"/>
    </source>
</evidence>
<feature type="compositionally biased region" description="Acidic residues" evidence="1">
    <location>
        <begin position="39"/>
        <end position="53"/>
    </location>
</feature>
<dbReference type="Proteomes" id="UP001341840">
    <property type="component" value="Unassembled WGS sequence"/>
</dbReference>
<feature type="compositionally biased region" description="Acidic residues" evidence="1">
    <location>
        <begin position="73"/>
        <end position="89"/>
    </location>
</feature>
<accession>A0ABU6YHT8</accession>
<name>A0ABU6YHT8_9FABA</name>
<keyword evidence="3" id="KW-1185">Reference proteome</keyword>
<feature type="compositionally biased region" description="Basic and acidic residues" evidence="1">
    <location>
        <begin position="216"/>
        <end position="236"/>
    </location>
</feature>
<feature type="compositionally biased region" description="Pro residues" evidence="1">
    <location>
        <begin position="1"/>
        <end position="10"/>
    </location>
</feature>
<protein>
    <submittedName>
        <fullName evidence="2">Uncharacterized protein</fullName>
    </submittedName>
</protein>
<comment type="caution">
    <text evidence="2">The sequence shown here is derived from an EMBL/GenBank/DDBJ whole genome shotgun (WGS) entry which is preliminary data.</text>
</comment>
<gene>
    <name evidence="2" type="ORF">PIB30_059801</name>
</gene>
<feature type="region of interest" description="Disordered" evidence="1">
    <location>
        <begin position="208"/>
        <end position="247"/>
    </location>
</feature>
<dbReference type="EMBL" id="JASCZI010242175">
    <property type="protein sequence ID" value="MED6209980.1"/>
    <property type="molecule type" value="Genomic_DNA"/>
</dbReference>
<organism evidence="2 3">
    <name type="scientific">Stylosanthes scabra</name>
    <dbReference type="NCBI Taxonomy" id="79078"/>
    <lineage>
        <taxon>Eukaryota</taxon>
        <taxon>Viridiplantae</taxon>
        <taxon>Streptophyta</taxon>
        <taxon>Embryophyta</taxon>
        <taxon>Tracheophyta</taxon>
        <taxon>Spermatophyta</taxon>
        <taxon>Magnoliopsida</taxon>
        <taxon>eudicotyledons</taxon>
        <taxon>Gunneridae</taxon>
        <taxon>Pentapetalae</taxon>
        <taxon>rosids</taxon>
        <taxon>fabids</taxon>
        <taxon>Fabales</taxon>
        <taxon>Fabaceae</taxon>
        <taxon>Papilionoideae</taxon>
        <taxon>50 kb inversion clade</taxon>
        <taxon>dalbergioids sensu lato</taxon>
        <taxon>Dalbergieae</taxon>
        <taxon>Pterocarpus clade</taxon>
        <taxon>Stylosanthes</taxon>
    </lineage>
</organism>
<evidence type="ECO:0000256" key="1">
    <source>
        <dbReference type="SAM" id="MobiDB-lite"/>
    </source>
</evidence>
<feature type="region of interest" description="Disordered" evidence="1">
    <location>
        <begin position="1"/>
        <end position="89"/>
    </location>
</feature>
<reference evidence="2 3" key="1">
    <citation type="journal article" date="2023" name="Plants (Basel)">
        <title>Bridging the Gap: Combining Genomics and Transcriptomics Approaches to Understand Stylosanthes scabra, an Orphan Legume from the Brazilian Caatinga.</title>
        <authorList>
            <person name="Ferreira-Neto J.R.C."/>
            <person name="da Silva M.D."/>
            <person name="Binneck E."/>
            <person name="de Melo N.F."/>
            <person name="da Silva R.H."/>
            <person name="de Melo A.L.T.M."/>
            <person name="Pandolfi V."/>
            <person name="Bustamante F.O."/>
            <person name="Brasileiro-Vidal A.C."/>
            <person name="Benko-Iseppon A.M."/>
        </authorList>
    </citation>
    <scope>NUCLEOTIDE SEQUENCE [LARGE SCALE GENOMIC DNA]</scope>
    <source>
        <tissue evidence="2">Leaves</tissue>
    </source>
</reference>
<sequence>MAVNTQPPPSSNHLPSQPLPNLKGGINMVQTANEKGAMTEEEDNEEEEDDDWLYELLAKLAGEDSVNEGKYEEAEEEETTEEDKEDEMVEIDEEATKEEVSSLVKEEEFFIATVYGGNEEKPKDFPEKCADPEPCFVTCKIGKVYVPDYLCDPRACASVIPTPRNNNGCNPQVLLGRPFLKTAGFKLNFNDETFSLEIENAIEIFQPTRPPISQEESVRQARKEESVGEIKQKETVDPTVTPKQKKE</sequence>
<proteinExistence type="predicted"/>
<evidence type="ECO:0000313" key="2">
    <source>
        <dbReference type="EMBL" id="MED6209980.1"/>
    </source>
</evidence>